<name>A0A0B2AL97_9MICC</name>
<gene>
    <name evidence="1" type="ORF">LK10_06985</name>
</gene>
<dbReference type="EMBL" id="JTDL01000085">
    <property type="protein sequence ID" value="KHL04101.1"/>
    <property type="molecule type" value="Genomic_DNA"/>
</dbReference>
<sequence length="300" mass="33987">MKRQRATELIHQVLARANHGEWPASLVTEIRIFGSYMRGALEPGDVDLAYVMEGRGDKRWEQHFLDSIFRGGDSQAIVRKSLRGSSRSVSLTLFEEGSYDEVPMMVLWRRGEPLELATARLESIEPDPAAGKAPRTAMTAAFEGLDKHLALFIREELLELEAAGAIRMRQIELHDEDEADLELDPDARYLQLEQRWGPESPLRRAAAAALRHVQEQRGSLGPVDLHGRRMDRSTEGSVFVDLKLRYFDSLLGCIGGDCEEWIEVVHPTRKGRLLALVIEPGDRAAQESWQAKSAWDRFFR</sequence>
<dbReference type="Proteomes" id="UP000030982">
    <property type="component" value="Unassembled WGS sequence"/>
</dbReference>
<reference evidence="1 2" key="1">
    <citation type="submission" date="2014-09" db="EMBL/GenBank/DDBJ databases">
        <title>Genome sequence of Sinomonas sp. MUSC 117.</title>
        <authorList>
            <person name="Lee L.-H."/>
        </authorList>
    </citation>
    <scope>NUCLEOTIDE SEQUENCE [LARGE SCALE GENOMIC DNA]</scope>
    <source>
        <strain evidence="1 2">MUSC 117</strain>
    </source>
</reference>
<evidence type="ECO:0008006" key="3">
    <source>
        <dbReference type="Google" id="ProtNLM"/>
    </source>
</evidence>
<comment type="caution">
    <text evidence="1">The sequence shown here is derived from an EMBL/GenBank/DDBJ whole genome shotgun (WGS) entry which is preliminary data.</text>
</comment>
<dbReference type="OrthoDB" id="3699538at2"/>
<evidence type="ECO:0000313" key="1">
    <source>
        <dbReference type="EMBL" id="KHL04101.1"/>
    </source>
</evidence>
<dbReference type="AlphaFoldDB" id="A0A0B2AL97"/>
<accession>A0A0B2AL97</accession>
<proteinExistence type="predicted"/>
<organism evidence="1 2">
    <name type="scientific">Sinomonas humi</name>
    <dbReference type="NCBI Taxonomy" id="1338436"/>
    <lineage>
        <taxon>Bacteria</taxon>
        <taxon>Bacillati</taxon>
        <taxon>Actinomycetota</taxon>
        <taxon>Actinomycetes</taxon>
        <taxon>Micrococcales</taxon>
        <taxon>Micrococcaceae</taxon>
        <taxon>Sinomonas</taxon>
    </lineage>
</organism>
<protein>
    <recommendedName>
        <fullName evidence="3">Polymerase nucleotidyl transferase domain-containing protein</fullName>
    </recommendedName>
</protein>
<evidence type="ECO:0000313" key="2">
    <source>
        <dbReference type="Proteomes" id="UP000030982"/>
    </source>
</evidence>
<dbReference type="RefSeq" id="WP_043121589.1">
    <property type="nucleotide sequence ID" value="NZ_JTDL01000085.1"/>
</dbReference>
<keyword evidence="2" id="KW-1185">Reference proteome</keyword>